<dbReference type="AlphaFoldDB" id="A0A7X3IDP9"/>
<evidence type="ECO:0000313" key="2">
    <source>
        <dbReference type="Proteomes" id="UP000460318"/>
    </source>
</evidence>
<dbReference type="EMBL" id="WUBI01000001">
    <property type="protein sequence ID" value="MWV42014.1"/>
    <property type="molecule type" value="Genomic_DNA"/>
</dbReference>
<name>A0A7X3IDP9_9BACL</name>
<dbReference type="Proteomes" id="UP000460318">
    <property type="component" value="Unassembled WGS sequence"/>
</dbReference>
<proteinExistence type="predicted"/>
<evidence type="ECO:0000313" key="1">
    <source>
        <dbReference type="EMBL" id="MWV42014.1"/>
    </source>
</evidence>
<comment type="caution">
    <text evidence="1">The sequence shown here is derived from an EMBL/GenBank/DDBJ whole genome shotgun (WGS) entry which is preliminary data.</text>
</comment>
<organism evidence="1 2">
    <name type="scientific">Paenibacillus dendrobii</name>
    <dbReference type="NCBI Taxonomy" id="2691084"/>
    <lineage>
        <taxon>Bacteria</taxon>
        <taxon>Bacillati</taxon>
        <taxon>Bacillota</taxon>
        <taxon>Bacilli</taxon>
        <taxon>Bacillales</taxon>
        <taxon>Paenibacillaceae</taxon>
        <taxon>Paenibacillus</taxon>
    </lineage>
</organism>
<protein>
    <submittedName>
        <fullName evidence="1">Uncharacterized protein</fullName>
    </submittedName>
</protein>
<dbReference type="RefSeq" id="WP_237391562.1">
    <property type="nucleotide sequence ID" value="NZ_WUBI01000001.1"/>
</dbReference>
<accession>A0A7X3IDP9</accession>
<reference evidence="1 2" key="1">
    <citation type="submission" date="2019-12" db="EMBL/GenBank/DDBJ databases">
        <title>Paenibacillus sp. nov., an endophytic bacterium isolated from the stem of Dendrobium.</title>
        <authorList>
            <person name="Zhao R."/>
        </authorList>
    </citation>
    <scope>NUCLEOTIDE SEQUENCE [LARGE SCALE GENOMIC DNA]</scope>
    <source>
        <strain evidence="1 2">HJL G12</strain>
    </source>
</reference>
<keyword evidence="2" id="KW-1185">Reference proteome</keyword>
<sequence>MQAFIKGCRSIMPLDEGFENLYGFSRLLRSLDNSKMDNVPDWLSGLREEFFRISDQLRQGFIALL</sequence>
<gene>
    <name evidence="1" type="ORF">GRF59_00065</name>
</gene>